<feature type="transmembrane region" description="Helical" evidence="6">
    <location>
        <begin position="381"/>
        <end position="402"/>
    </location>
</feature>
<comment type="subcellular location">
    <subcellularLocation>
        <location evidence="1">Cell membrane</location>
        <topology evidence="1">Multi-pass membrane protein</topology>
    </subcellularLocation>
</comment>
<keyword evidence="4 6" id="KW-1133">Transmembrane helix</keyword>
<name>A0A6N8FBD5_9GAMM</name>
<feature type="transmembrane region" description="Helical" evidence="6">
    <location>
        <begin position="409"/>
        <end position="430"/>
    </location>
</feature>
<dbReference type="InterPro" id="IPR036866">
    <property type="entry name" value="RibonucZ/Hydroxyglut_hydro"/>
</dbReference>
<dbReference type="RefSeq" id="WP_155694690.1">
    <property type="nucleotide sequence ID" value="NZ_WOCD01000002.1"/>
</dbReference>
<reference evidence="8 9" key="1">
    <citation type="submission" date="2019-11" db="EMBL/GenBank/DDBJ databases">
        <title>P. haliotis isolates from Z. marina roots.</title>
        <authorList>
            <person name="Cohen M."/>
            <person name="Jospin G."/>
            <person name="Eisen J.A."/>
            <person name="Coil D.A."/>
        </authorList>
    </citation>
    <scope>NUCLEOTIDE SEQUENCE [LARGE SCALE GENOMIC DNA]</scope>
    <source>
        <strain evidence="8 9">UCD-MCMsp1aY</strain>
    </source>
</reference>
<keyword evidence="9" id="KW-1185">Reference proteome</keyword>
<sequence>MVNNVHIAKSCSKTNTNCTPKSLIVDLLVTHVEKREVDWLQPALLVRLNWFEAKTDSNLELKMGNEVTAHVKLKSVVGYENEYGFNRQTYLTAGGYKATGSIIKDLVFSVNSNNQDMTTVSTEHLNVNRPAQRQLITDKLLRMINLSVSESDSKWRHQDILLALTTGDKQLIDYAKKDTINKLGIGHFLAISGLHVGLIYLLLTLTLKLLIKFITGINSLINKVINKKGFGSKLSQSLIPMLVPNLLSLSFIWFYVFMIGTPSSAVRAALAISCWVLFKMLRVRLGSFTILLAVATCSIIWSPWSYLNVSWWLSFYAVVGIIIFFRLFANRTWSEGASIVENTKKVVFVAIAFQVFMVAWMSPMTMTIFGGISLSSIATNLMLAPIFSFIIMPSIVIGTLTLDLNAPLSLFMFSIADEILTWFWDLFIWLKLESGWFYLSSTTAFSLVFLFIVLISTLPFISKYFCRLNLTVFRLLSLIILLFFGYKIPNIYRDTWRLWYTVKPIKSSVPTEAASNRTALFKKSNELRTLISVFDVGQGSSLLVSQQDRTSQYRTGNFSMLIDLGPIFPSGANATQAVIEPTLQKRGIHDLTQVIVTHLDTDHIGDVLAVNGTQFENLIPQNCDDLTKLPQLVGTERVALTLIWPNISIWPELVELWPNYSRNNKSCVILIEDLASGLKLLVSGDITHKVEQILVDAHHQSNINLKADVLIASHHGSKHSSFKPFIYAASPSIVVFSSGVNNRFGMPSQEVKNRYERYQISQYNTAELGQIDLLLNPNGQQIEIRTTLNKWSPFWKKQNPFSFHGQIR</sequence>
<dbReference type="NCBIfam" id="TIGR00360">
    <property type="entry name" value="ComEC_N-term"/>
    <property type="match status" value="1"/>
</dbReference>
<feature type="transmembrane region" description="Helical" evidence="6">
    <location>
        <begin position="237"/>
        <end position="256"/>
    </location>
</feature>
<dbReference type="SUPFAM" id="SSF56281">
    <property type="entry name" value="Metallo-hydrolase/oxidoreductase"/>
    <property type="match status" value="1"/>
</dbReference>
<evidence type="ECO:0000313" key="9">
    <source>
        <dbReference type="Proteomes" id="UP000439994"/>
    </source>
</evidence>
<dbReference type="PANTHER" id="PTHR30619:SF1">
    <property type="entry name" value="RECOMBINATION PROTEIN 2"/>
    <property type="match status" value="1"/>
</dbReference>
<evidence type="ECO:0000256" key="1">
    <source>
        <dbReference type="ARBA" id="ARBA00004651"/>
    </source>
</evidence>
<evidence type="ECO:0000256" key="3">
    <source>
        <dbReference type="ARBA" id="ARBA00022692"/>
    </source>
</evidence>
<gene>
    <name evidence="8" type="ORF">GNP35_03815</name>
</gene>
<feature type="transmembrane region" description="Helical" evidence="6">
    <location>
        <begin position="183"/>
        <end position="203"/>
    </location>
</feature>
<proteinExistence type="predicted"/>
<evidence type="ECO:0000256" key="2">
    <source>
        <dbReference type="ARBA" id="ARBA00022475"/>
    </source>
</evidence>
<keyword evidence="5 6" id="KW-0472">Membrane</keyword>
<dbReference type="Gene3D" id="3.60.15.10">
    <property type="entry name" value="Ribonuclease Z/Hydroxyacylglutathione hydrolase-like"/>
    <property type="match status" value="1"/>
</dbReference>
<dbReference type="PANTHER" id="PTHR30619">
    <property type="entry name" value="DNA INTERNALIZATION/COMPETENCE PROTEIN COMEC/REC2"/>
    <property type="match status" value="1"/>
</dbReference>
<organism evidence="8 9">
    <name type="scientific">Psychrosphaera haliotis</name>
    <dbReference type="NCBI Taxonomy" id="555083"/>
    <lineage>
        <taxon>Bacteria</taxon>
        <taxon>Pseudomonadati</taxon>
        <taxon>Pseudomonadota</taxon>
        <taxon>Gammaproteobacteria</taxon>
        <taxon>Alteromonadales</taxon>
        <taxon>Pseudoalteromonadaceae</taxon>
        <taxon>Psychrosphaera</taxon>
    </lineage>
</organism>
<dbReference type="OrthoDB" id="9761531at2"/>
<dbReference type="AlphaFoldDB" id="A0A6N8FBD5"/>
<feature type="transmembrane region" description="Helical" evidence="6">
    <location>
        <begin position="436"/>
        <end position="461"/>
    </location>
</feature>
<dbReference type="InterPro" id="IPR004477">
    <property type="entry name" value="ComEC_N"/>
</dbReference>
<keyword evidence="3 6" id="KW-0812">Transmembrane</keyword>
<dbReference type="GO" id="GO:0005886">
    <property type="term" value="C:plasma membrane"/>
    <property type="evidence" value="ECO:0007669"/>
    <property type="project" value="UniProtKB-SubCell"/>
</dbReference>
<keyword evidence="2" id="KW-1003">Cell membrane</keyword>
<accession>A0A6N8FBD5</accession>
<feature type="transmembrane region" description="Helical" evidence="6">
    <location>
        <begin position="310"/>
        <end position="328"/>
    </location>
</feature>
<evidence type="ECO:0000313" key="8">
    <source>
        <dbReference type="EMBL" id="MUH71691.1"/>
    </source>
</evidence>
<dbReference type="EMBL" id="WOCD01000002">
    <property type="protein sequence ID" value="MUH71691.1"/>
    <property type="molecule type" value="Genomic_DNA"/>
</dbReference>
<dbReference type="Proteomes" id="UP000439994">
    <property type="component" value="Unassembled WGS sequence"/>
</dbReference>
<evidence type="ECO:0000256" key="6">
    <source>
        <dbReference type="SAM" id="Phobius"/>
    </source>
</evidence>
<feature type="transmembrane region" description="Helical" evidence="6">
    <location>
        <begin position="285"/>
        <end position="304"/>
    </location>
</feature>
<feature type="domain" description="ComEC/Rec2-related protein" evidence="7">
    <location>
        <begin position="164"/>
        <end position="457"/>
    </location>
</feature>
<dbReference type="Pfam" id="PF03772">
    <property type="entry name" value="Competence"/>
    <property type="match status" value="1"/>
</dbReference>
<evidence type="ECO:0000259" key="7">
    <source>
        <dbReference type="Pfam" id="PF03772"/>
    </source>
</evidence>
<comment type="caution">
    <text evidence="8">The sequence shown here is derived from an EMBL/GenBank/DDBJ whole genome shotgun (WGS) entry which is preliminary data.</text>
</comment>
<feature type="transmembrane region" description="Helical" evidence="6">
    <location>
        <begin position="468"/>
        <end position="486"/>
    </location>
</feature>
<evidence type="ECO:0000256" key="4">
    <source>
        <dbReference type="ARBA" id="ARBA00022989"/>
    </source>
</evidence>
<evidence type="ECO:0000256" key="5">
    <source>
        <dbReference type="ARBA" id="ARBA00023136"/>
    </source>
</evidence>
<dbReference type="InterPro" id="IPR052159">
    <property type="entry name" value="Competence_DNA_uptake"/>
</dbReference>
<feature type="transmembrane region" description="Helical" evidence="6">
    <location>
        <begin position="348"/>
        <end position="369"/>
    </location>
</feature>
<protein>
    <recommendedName>
        <fullName evidence="7">ComEC/Rec2-related protein domain-containing protein</fullName>
    </recommendedName>
</protein>